<dbReference type="Proteomes" id="UP000694892">
    <property type="component" value="Chromosome 4S"/>
</dbReference>
<accession>A0A974HL36</accession>
<evidence type="ECO:0000313" key="3">
    <source>
        <dbReference type="Proteomes" id="UP000694892"/>
    </source>
</evidence>
<dbReference type="AlphaFoldDB" id="A0A974HL36"/>
<sequence>MTTNRFRRAYSLRMPRSPKPTAFVESSGLYDRLEETEHPEDFPDLEKTLGATDTNFSWDIPLITDPPKLNYCRKKWSSKSLRLPKTRMEEEDPVEGQTEVKDINRHNSSWQEPEDQSSCEESSDSVDSHTQREIENDGEKQRSTKMKSYKKLGNSATVTSISFF</sequence>
<feature type="region of interest" description="Disordered" evidence="1">
    <location>
        <begin position="83"/>
        <end position="151"/>
    </location>
</feature>
<name>A0A974HL36_XENLA</name>
<feature type="compositionally biased region" description="Basic residues" evidence="1">
    <location>
        <begin position="1"/>
        <end position="10"/>
    </location>
</feature>
<protein>
    <submittedName>
        <fullName evidence="2">Uncharacterized protein</fullName>
    </submittedName>
</protein>
<evidence type="ECO:0000313" key="2">
    <source>
        <dbReference type="EMBL" id="OCT81663.1"/>
    </source>
</evidence>
<proteinExistence type="predicted"/>
<evidence type="ECO:0000256" key="1">
    <source>
        <dbReference type="SAM" id="MobiDB-lite"/>
    </source>
</evidence>
<gene>
    <name evidence="2" type="ORF">XELAEV_18024171mg</name>
</gene>
<feature type="compositionally biased region" description="Basic and acidic residues" evidence="1">
    <location>
        <begin position="31"/>
        <end position="47"/>
    </location>
</feature>
<feature type="compositionally biased region" description="Basic and acidic residues" evidence="1">
    <location>
        <begin position="126"/>
        <end position="142"/>
    </location>
</feature>
<reference evidence="3" key="1">
    <citation type="journal article" date="2016" name="Nature">
        <title>Genome evolution in the allotetraploid frog Xenopus laevis.</title>
        <authorList>
            <person name="Session A.M."/>
            <person name="Uno Y."/>
            <person name="Kwon T."/>
            <person name="Chapman J.A."/>
            <person name="Toyoda A."/>
            <person name="Takahashi S."/>
            <person name="Fukui A."/>
            <person name="Hikosaka A."/>
            <person name="Suzuki A."/>
            <person name="Kondo M."/>
            <person name="van Heeringen S.J."/>
            <person name="Quigley I."/>
            <person name="Heinz S."/>
            <person name="Ogino H."/>
            <person name="Ochi H."/>
            <person name="Hellsten U."/>
            <person name="Lyons J.B."/>
            <person name="Simakov O."/>
            <person name="Putnam N."/>
            <person name="Stites J."/>
            <person name="Kuroki Y."/>
            <person name="Tanaka T."/>
            <person name="Michiue T."/>
            <person name="Watanabe M."/>
            <person name="Bogdanovic O."/>
            <person name="Lister R."/>
            <person name="Georgiou G."/>
            <person name="Paranjpe S.S."/>
            <person name="van Kruijsbergen I."/>
            <person name="Shu S."/>
            <person name="Carlson J."/>
            <person name="Kinoshita T."/>
            <person name="Ohta Y."/>
            <person name="Mawaribuchi S."/>
            <person name="Jenkins J."/>
            <person name="Grimwood J."/>
            <person name="Schmutz J."/>
            <person name="Mitros T."/>
            <person name="Mozaffari S.V."/>
            <person name="Suzuki Y."/>
            <person name="Haramoto Y."/>
            <person name="Yamamoto T.S."/>
            <person name="Takagi C."/>
            <person name="Heald R."/>
            <person name="Miller K."/>
            <person name="Haudenschild C."/>
            <person name="Kitzman J."/>
            <person name="Nakayama T."/>
            <person name="Izutsu Y."/>
            <person name="Robert J."/>
            <person name="Fortriede J."/>
            <person name="Burns K."/>
            <person name="Lotay V."/>
            <person name="Karimi K."/>
            <person name="Yasuoka Y."/>
            <person name="Dichmann D.S."/>
            <person name="Flajnik M.F."/>
            <person name="Houston D.W."/>
            <person name="Shendure J."/>
            <person name="DuPasquier L."/>
            <person name="Vize P.D."/>
            <person name="Zorn A.M."/>
            <person name="Ito M."/>
            <person name="Marcotte E.M."/>
            <person name="Wallingford J.B."/>
            <person name="Ito Y."/>
            <person name="Asashima M."/>
            <person name="Ueno N."/>
            <person name="Matsuda Y."/>
            <person name="Veenstra G.J."/>
            <person name="Fujiyama A."/>
            <person name="Harland R.M."/>
            <person name="Taira M."/>
            <person name="Rokhsar D.S."/>
        </authorList>
    </citation>
    <scope>NUCLEOTIDE SEQUENCE [LARGE SCALE GENOMIC DNA]</scope>
    <source>
        <strain evidence="3">J</strain>
    </source>
</reference>
<feature type="compositionally biased region" description="Acidic residues" evidence="1">
    <location>
        <begin position="112"/>
        <end position="124"/>
    </location>
</feature>
<organism evidence="2 3">
    <name type="scientific">Xenopus laevis</name>
    <name type="common">African clawed frog</name>
    <dbReference type="NCBI Taxonomy" id="8355"/>
    <lineage>
        <taxon>Eukaryota</taxon>
        <taxon>Metazoa</taxon>
        <taxon>Chordata</taxon>
        <taxon>Craniata</taxon>
        <taxon>Vertebrata</taxon>
        <taxon>Euteleostomi</taxon>
        <taxon>Amphibia</taxon>
        <taxon>Batrachia</taxon>
        <taxon>Anura</taxon>
        <taxon>Pipoidea</taxon>
        <taxon>Pipidae</taxon>
        <taxon>Xenopodinae</taxon>
        <taxon>Xenopus</taxon>
        <taxon>Xenopus</taxon>
    </lineage>
</organism>
<dbReference type="EMBL" id="CM004473">
    <property type="protein sequence ID" value="OCT81663.1"/>
    <property type="molecule type" value="Genomic_DNA"/>
</dbReference>
<feature type="region of interest" description="Disordered" evidence="1">
    <location>
        <begin position="1"/>
        <end position="48"/>
    </location>
</feature>